<evidence type="ECO:0000259" key="8">
    <source>
        <dbReference type="PROSITE" id="PS50928"/>
    </source>
</evidence>
<evidence type="ECO:0000256" key="3">
    <source>
        <dbReference type="ARBA" id="ARBA00022475"/>
    </source>
</evidence>
<accession>A0A2B8BDU0</accession>
<evidence type="ECO:0000256" key="5">
    <source>
        <dbReference type="ARBA" id="ARBA00022989"/>
    </source>
</evidence>
<keyword evidence="3" id="KW-1003">Cell membrane</keyword>
<dbReference type="InterPro" id="IPR035906">
    <property type="entry name" value="MetI-like_sf"/>
</dbReference>
<feature type="transmembrane region" description="Helical" evidence="7">
    <location>
        <begin position="297"/>
        <end position="324"/>
    </location>
</feature>
<keyword evidence="10" id="KW-1185">Reference proteome</keyword>
<evidence type="ECO:0000256" key="7">
    <source>
        <dbReference type="RuleBase" id="RU363032"/>
    </source>
</evidence>
<keyword evidence="4 7" id="KW-0812">Transmembrane</keyword>
<feature type="transmembrane region" description="Helical" evidence="7">
    <location>
        <begin position="684"/>
        <end position="709"/>
    </location>
</feature>
<sequence length="729" mass="77232">MRPRSAVWLALGWVGFALLPWFAGSGTQPELAPPSPGPAGSALIDGLTNGRWWLLPAALPLILALVATALPRLHARQPAILLASGAFGLAWTAAQGFAIGLNGWAWGWLGALFGPLPLGQGGFGAGAALTALSFLFLMTNGFAGLGFMKGDRFTAGAIGLVLAAIAAFVFLPVGYVLSGAGDTGTGAFSAAALWSRLTAPDIWRLSCLTEAKACGVVWNSVFLAVMTGIATTLLGLAFALVAVRTGFRAKKLLRVLTVLPIITPPFVISLAVILLFGRNGTVTLVLADWFGIPVSRWIYGLPGVLLTQTLAFTPISFLVMIGVVQGIGPSLEEAAQTLRASRWVTFRTVTWPLMRPGVANAFLISFIESLADFGNPLILGGNFEVLSTKIYFAVVGAQNDPGRAAALGIILLCMCLGAFWVQRQWLGKKSYATVGGKGDNGIPSQLPRGIKIAAYATALPWAAFTFVLYGLILFGGFTENWGRNNSLTLRHYLAAFDLSWGPGGLIWSGRAWGSLFTTLEVAALSAPLTAAVGLLTAYLLVRQRFKGQGAFEFLTMLSFAIPGTVIGISYILAFNQPPIELTGTVTILIVCFVFRNMPVSIRAGVAAMSQIDRSLDECSLTLGAGSVQTIRRVILPLLRPAIVASLVYSFVRAITSISAVIFLVSPKYELATAYIVGRVEQGDFGLAIAYSSALIVLMSIVIALIQLLVGERRIGRRTATPVTLQEKPV</sequence>
<feature type="transmembrane region" description="Helical" evidence="7">
    <location>
        <begin position="50"/>
        <end position="70"/>
    </location>
</feature>
<protein>
    <submittedName>
        <fullName evidence="9">Iron ABC transporter permease</fullName>
    </submittedName>
</protein>
<dbReference type="Proteomes" id="UP000225379">
    <property type="component" value="Unassembled WGS sequence"/>
</dbReference>
<feature type="transmembrane region" description="Helical" evidence="7">
    <location>
        <begin position="641"/>
        <end position="664"/>
    </location>
</feature>
<dbReference type="SUPFAM" id="SSF161098">
    <property type="entry name" value="MetI-like"/>
    <property type="match status" value="2"/>
</dbReference>
<comment type="caution">
    <text evidence="9">The sequence shown here is derived from an EMBL/GenBank/DDBJ whole genome shotgun (WGS) entry which is preliminary data.</text>
</comment>
<feature type="transmembrane region" description="Helical" evidence="7">
    <location>
        <begin position="404"/>
        <end position="421"/>
    </location>
</feature>
<keyword evidence="6 7" id="KW-0472">Membrane</keyword>
<dbReference type="PANTHER" id="PTHR30183">
    <property type="entry name" value="MOLYBDENUM TRANSPORT SYSTEM PERMEASE PROTEIN MODB"/>
    <property type="match status" value="1"/>
</dbReference>
<dbReference type="CDD" id="cd06261">
    <property type="entry name" value="TM_PBP2"/>
    <property type="match status" value="2"/>
</dbReference>
<evidence type="ECO:0000256" key="4">
    <source>
        <dbReference type="ARBA" id="ARBA00022692"/>
    </source>
</evidence>
<dbReference type="PANTHER" id="PTHR30183:SF7">
    <property type="entry name" value="FERRIC TRANSPORT SYSTEM PERMEASE PROTEIN FBPB 1-RELATED"/>
    <property type="match status" value="1"/>
</dbReference>
<dbReference type="GO" id="GO:0005886">
    <property type="term" value="C:plasma membrane"/>
    <property type="evidence" value="ECO:0007669"/>
    <property type="project" value="UniProtKB-SubCell"/>
</dbReference>
<dbReference type="InterPro" id="IPR000515">
    <property type="entry name" value="MetI-like"/>
</dbReference>
<feature type="transmembrane region" description="Helical" evidence="7">
    <location>
        <begin position="79"/>
        <end position="101"/>
    </location>
</feature>
<feature type="domain" description="ABC transmembrane type-1" evidence="8">
    <location>
        <begin position="515"/>
        <end position="709"/>
    </location>
</feature>
<dbReference type="OrthoDB" id="7056428at2"/>
<dbReference type="Gene3D" id="1.10.3720.10">
    <property type="entry name" value="MetI-like"/>
    <property type="match status" value="2"/>
</dbReference>
<proteinExistence type="inferred from homology"/>
<comment type="subcellular location">
    <subcellularLocation>
        <location evidence="1 7">Cell membrane</location>
        <topology evidence="1 7">Multi-pass membrane protein</topology>
    </subcellularLocation>
</comment>
<evidence type="ECO:0000313" key="10">
    <source>
        <dbReference type="Proteomes" id="UP000225379"/>
    </source>
</evidence>
<feature type="transmembrane region" description="Helical" evidence="7">
    <location>
        <begin position="553"/>
        <end position="572"/>
    </location>
</feature>
<gene>
    <name evidence="9" type="ORF">CRT60_20820</name>
</gene>
<evidence type="ECO:0000256" key="1">
    <source>
        <dbReference type="ARBA" id="ARBA00004651"/>
    </source>
</evidence>
<reference evidence="10" key="1">
    <citation type="submission" date="2017-10" db="EMBL/GenBank/DDBJ databases">
        <authorList>
            <person name="Kravchenko I.K."/>
            <person name="Grouzdev D.S."/>
        </authorList>
    </citation>
    <scope>NUCLEOTIDE SEQUENCE [LARGE SCALE GENOMIC DNA]</scope>
    <source>
        <strain evidence="10">B2</strain>
    </source>
</reference>
<keyword evidence="2 7" id="KW-0813">Transport</keyword>
<feature type="transmembrane region" description="Helical" evidence="7">
    <location>
        <begin position="155"/>
        <end position="177"/>
    </location>
</feature>
<comment type="similarity">
    <text evidence="7">Belongs to the binding-protein-dependent transport system permease family.</text>
</comment>
<evidence type="ECO:0000256" key="6">
    <source>
        <dbReference type="ARBA" id="ARBA00023136"/>
    </source>
</evidence>
<feature type="transmembrane region" description="Helical" evidence="7">
    <location>
        <begin position="521"/>
        <end position="541"/>
    </location>
</feature>
<organism evidence="9 10">
    <name type="scientific">Azospirillum palustre</name>
    <dbReference type="NCBI Taxonomy" id="2044885"/>
    <lineage>
        <taxon>Bacteria</taxon>
        <taxon>Pseudomonadati</taxon>
        <taxon>Pseudomonadota</taxon>
        <taxon>Alphaproteobacteria</taxon>
        <taxon>Rhodospirillales</taxon>
        <taxon>Azospirillaceae</taxon>
        <taxon>Azospirillum</taxon>
    </lineage>
</organism>
<dbReference type="EMBL" id="PDKW01000042">
    <property type="protein sequence ID" value="PGH55718.1"/>
    <property type="molecule type" value="Genomic_DNA"/>
</dbReference>
<feature type="transmembrane region" description="Helical" evidence="7">
    <location>
        <begin position="255"/>
        <end position="277"/>
    </location>
</feature>
<dbReference type="PROSITE" id="PS50928">
    <property type="entry name" value="ABC_TM1"/>
    <property type="match status" value="2"/>
</dbReference>
<dbReference type="Pfam" id="PF00528">
    <property type="entry name" value="BPD_transp_1"/>
    <property type="match status" value="2"/>
</dbReference>
<name>A0A2B8BDU0_9PROT</name>
<dbReference type="AlphaFoldDB" id="A0A2B8BDU0"/>
<evidence type="ECO:0000256" key="2">
    <source>
        <dbReference type="ARBA" id="ARBA00022448"/>
    </source>
</evidence>
<dbReference type="GO" id="GO:0055085">
    <property type="term" value="P:transmembrane transport"/>
    <property type="evidence" value="ECO:0007669"/>
    <property type="project" value="InterPro"/>
</dbReference>
<feature type="domain" description="ABC transmembrane type-1" evidence="8">
    <location>
        <begin position="217"/>
        <end position="422"/>
    </location>
</feature>
<feature type="transmembrane region" description="Helical" evidence="7">
    <location>
        <begin position="221"/>
        <end position="243"/>
    </location>
</feature>
<feature type="transmembrane region" description="Helical" evidence="7">
    <location>
        <begin position="121"/>
        <end position="143"/>
    </location>
</feature>
<keyword evidence="5 7" id="KW-1133">Transmembrane helix</keyword>
<evidence type="ECO:0000313" key="9">
    <source>
        <dbReference type="EMBL" id="PGH55718.1"/>
    </source>
</evidence>
<feature type="transmembrane region" description="Helical" evidence="7">
    <location>
        <begin position="452"/>
        <end position="477"/>
    </location>
</feature>
<dbReference type="RefSeq" id="WP_098738432.1">
    <property type="nucleotide sequence ID" value="NZ_PDKW01000042.1"/>
</dbReference>